<reference evidence="1" key="1">
    <citation type="submission" date="2018-06" db="EMBL/GenBank/DDBJ databases">
        <authorList>
            <person name="Zhirakovskaya E."/>
        </authorList>
    </citation>
    <scope>NUCLEOTIDE SEQUENCE</scope>
</reference>
<proteinExistence type="predicted"/>
<name>A0A3B0ZQR4_9ZZZZ</name>
<evidence type="ECO:0000313" key="1">
    <source>
        <dbReference type="EMBL" id="VAW90443.1"/>
    </source>
</evidence>
<accession>A0A3B0ZQR4</accession>
<dbReference type="EMBL" id="UOFQ01000190">
    <property type="protein sequence ID" value="VAW90443.1"/>
    <property type="molecule type" value="Genomic_DNA"/>
</dbReference>
<sequence length="38" mass="4251">NFGNSPATVCPLGITCYLRLDVTNFEFNLPRPELIEVP</sequence>
<dbReference type="AlphaFoldDB" id="A0A3B0ZQR4"/>
<protein>
    <submittedName>
        <fullName evidence="1">Uncharacterized protein</fullName>
    </submittedName>
</protein>
<gene>
    <name evidence="1" type="ORF">MNBD_GAMMA17-24</name>
</gene>
<organism evidence="1">
    <name type="scientific">hydrothermal vent metagenome</name>
    <dbReference type="NCBI Taxonomy" id="652676"/>
    <lineage>
        <taxon>unclassified sequences</taxon>
        <taxon>metagenomes</taxon>
        <taxon>ecological metagenomes</taxon>
    </lineage>
</organism>
<feature type="non-terminal residue" evidence="1">
    <location>
        <position position="1"/>
    </location>
</feature>